<name>A0ABW9GST3_9GAMM</name>
<gene>
    <name evidence="2" type="ORF">ACEUDJ_15095</name>
</gene>
<proteinExistence type="predicted"/>
<dbReference type="Proteomes" id="UP001630969">
    <property type="component" value="Unassembled WGS sequence"/>
</dbReference>
<dbReference type="RefSeq" id="WP_392445060.1">
    <property type="nucleotide sequence ID" value="NZ_JBGXAX010000016.1"/>
</dbReference>
<reference evidence="2 3" key="1">
    <citation type="submission" date="2024-09" db="EMBL/GenBank/DDBJ databases">
        <title>Aeromonas strains Genome sequencing and assembly.</title>
        <authorList>
            <person name="Hu X."/>
            <person name="Tang B."/>
        </authorList>
    </citation>
    <scope>NUCLEOTIDE SEQUENCE [LARGE SCALE GENOMIC DNA]</scope>
    <source>
        <strain evidence="2 3">NB23SCDHY001</strain>
    </source>
</reference>
<sequence length="190" mass="21147">MKQHPFLGTLLGLGVFCAGVAQARPIDELDTLHRTALNHETKQQLHQLGYERASRDGHGSNRTEYWLSHRNGTCAALELHDGIIKTITRAKSRRCESESYQDHEPYEARTSHAEGSHDAAVVAKNQMTRYCAGEAAGRFSTSPRSVSTLPLEQSHGKYFVYGQYESRGNIKTFTCTFSQEGRFVALVGTS</sequence>
<dbReference type="EMBL" id="JBGXBU010000006">
    <property type="protein sequence ID" value="MFM4894181.1"/>
    <property type="molecule type" value="Genomic_DNA"/>
</dbReference>
<evidence type="ECO:0000313" key="3">
    <source>
        <dbReference type="Proteomes" id="UP001630969"/>
    </source>
</evidence>
<accession>A0ABW9GST3</accession>
<evidence type="ECO:0000313" key="2">
    <source>
        <dbReference type="EMBL" id="MFM4894181.1"/>
    </source>
</evidence>
<organism evidence="2 3">
    <name type="scientific">Aeromonas bivalvium</name>
    <dbReference type="NCBI Taxonomy" id="440079"/>
    <lineage>
        <taxon>Bacteria</taxon>
        <taxon>Pseudomonadati</taxon>
        <taxon>Pseudomonadota</taxon>
        <taxon>Gammaproteobacteria</taxon>
        <taxon>Aeromonadales</taxon>
        <taxon>Aeromonadaceae</taxon>
        <taxon>Aeromonas</taxon>
    </lineage>
</organism>
<comment type="caution">
    <text evidence="2">The sequence shown here is derived from an EMBL/GenBank/DDBJ whole genome shotgun (WGS) entry which is preliminary data.</text>
</comment>
<protein>
    <submittedName>
        <fullName evidence="2">Uncharacterized protein</fullName>
    </submittedName>
</protein>
<feature type="region of interest" description="Disordered" evidence="1">
    <location>
        <begin position="95"/>
        <end position="115"/>
    </location>
</feature>
<evidence type="ECO:0000256" key="1">
    <source>
        <dbReference type="SAM" id="MobiDB-lite"/>
    </source>
</evidence>
<keyword evidence="3" id="KW-1185">Reference proteome</keyword>
<dbReference type="GeneID" id="97221451"/>